<organism evidence="1 2">
    <name type="scientific">Portunus trituberculatus</name>
    <name type="common">Swimming crab</name>
    <name type="synonym">Neptunus trituberculatus</name>
    <dbReference type="NCBI Taxonomy" id="210409"/>
    <lineage>
        <taxon>Eukaryota</taxon>
        <taxon>Metazoa</taxon>
        <taxon>Ecdysozoa</taxon>
        <taxon>Arthropoda</taxon>
        <taxon>Crustacea</taxon>
        <taxon>Multicrustacea</taxon>
        <taxon>Malacostraca</taxon>
        <taxon>Eumalacostraca</taxon>
        <taxon>Eucarida</taxon>
        <taxon>Decapoda</taxon>
        <taxon>Pleocyemata</taxon>
        <taxon>Brachyura</taxon>
        <taxon>Eubrachyura</taxon>
        <taxon>Portunoidea</taxon>
        <taxon>Portunidae</taxon>
        <taxon>Portuninae</taxon>
        <taxon>Portunus</taxon>
    </lineage>
</organism>
<proteinExistence type="predicted"/>
<dbReference type="EMBL" id="VSRR010002068">
    <property type="protein sequence ID" value="MPC29415.1"/>
    <property type="molecule type" value="Genomic_DNA"/>
</dbReference>
<comment type="caution">
    <text evidence="1">The sequence shown here is derived from an EMBL/GenBank/DDBJ whole genome shotgun (WGS) entry which is preliminary data.</text>
</comment>
<reference evidence="1 2" key="1">
    <citation type="submission" date="2019-05" db="EMBL/GenBank/DDBJ databases">
        <title>Another draft genome of Portunus trituberculatus and its Hox gene families provides insights of decapod evolution.</title>
        <authorList>
            <person name="Jeong J.-H."/>
            <person name="Song I."/>
            <person name="Kim S."/>
            <person name="Choi T."/>
            <person name="Kim D."/>
            <person name="Ryu S."/>
            <person name="Kim W."/>
        </authorList>
    </citation>
    <scope>NUCLEOTIDE SEQUENCE [LARGE SCALE GENOMIC DNA]</scope>
    <source>
        <tissue evidence="1">Muscle</tissue>
    </source>
</reference>
<evidence type="ECO:0000313" key="2">
    <source>
        <dbReference type="Proteomes" id="UP000324222"/>
    </source>
</evidence>
<gene>
    <name evidence="1" type="ORF">E2C01_022645</name>
</gene>
<keyword evidence="2" id="KW-1185">Reference proteome</keyword>
<name>A0A5B7E7V5_PORTR</name>
<accession>A0A5B7E7V5</accession>
<evidence type="ECO:0000313" key="1">
    <source>
        <dbReference type="EMBL" id="MPC29415.1"/>
    </source>
</evidence>
<protein>
    <submittedName>
        <fullName evidence="1">Uncharacterized protein</fullName>
    </submittedName>
</protein>
<dbReference type="AlphaFoldDB" id="A0A5B7E7V5"/>
<sequence length="43" mass="4829">MLPPAAPPPRHSVQHHNKLLPIYAQTDRYKNSAIPTIVKILNS</sequence>
<dbReference type="Proteomes" id="UP000324222">
    <property type="component" value="Unassembled WGS sequence"/>
</dbReference>